<gene>
    <name evidence="1" type="ORF">BL253_02330</name>
</gene>
<dbReference type="RefSeq" id="WP_076813182.1">
    <property type="nucleotide sequence ID" value="NZ_MOMC01000006.1"/>
</dbReference>
<keyword evidence="2" id="KW-1185">Reference proteome</keyword>
<dbReference type="EMBL" id="MOMC01000006">
    <property type="protein sequence ID" value="ONH33229.1"/>
    <property type="molecule type" value="Genomic_DNA"/>
</dbReference>
<evidence type="ECO:0000313" key="1">
    <source>
        <dbReference type="EMBL" id="ONH33229.1"/>
    </source>
</evidence>
<dbReference type="Proteomes" id="UP000188929">
    <property type="component" value="Unassembled WGS sequence"/>
</dbReference>
<sequence>MNQNTSVDDSFVRTRAALHAVAEHVLAAARYRATGRIGLTVAPGGFGTPPFGDEGRTIAVDGTDLVVSVGLGDGTPGAEVTRAPLRTLAAAAALAGLPAPGGPAEIYRLNTPCDPDAPLAVDAGAARRIGDWYALGDAALRRWRTEIPDDEPTAVTLWPEHADVAIRAADINYGASPGDEYLARPYLYVGPPAPPPASPEGFWNAPFGAYLTWDKVHSVADAVDFFRQGRRLVRG</sequence>
<proteinExistence type="predicted"/>
<organism evidence="1 2">
    <name type="scientific">Pseudofrankia asymbiotica</name>
    <dbReference type="NCBI Taxonomy" id="1834516"/>
    <lineage>
        <taxon>Bacteria</taxon>
        <taxon>Bacillati</taxon>
        <taxon>Actinomycetota</taxon>
        <taxon>Actinomycetes</taxon>
        <taxon>Frankiales</taxon>
        <taxon>Frankiaceae</taxon>
        <taxon>Pseudofrankia</taxon>
    </lineage>
</organism>
<protein>
    <submittedName>
        <fullName evidence="1">Uncharacterized protein</fullName>
    </submittedName>
</protein>
<comment type="caution">
    <text evidence="1">The sequence shown here is derived from an EMBL/GenBank/DDBJ whole genome shotgun (WGS) entry which is preliminary data.</text>
</comment>
<evidence type="ECO:0000313" key="2">
    <source>
        <dbReference type="Proteomes" id="UP000188929"/>
    </source>
</evidence>
<accession>A0A1V2IJV6</accession>
<reference evidence="2" key="1">
    <citation type="submission" date="2016-10" db="EMBL/GenBank/DDBJ databases">
        <title>Frankia sp. NRRL B-16386 Genome sequencing.</title>
        <authorList>
            <person name="Ghodhbane-Gtari F."/>
            <person name="Swanson E."/>
            <person name="Gueddou A."/>
            <person name="Hezbri K."/>
            <person name="Ktari K."/>
            <person name="Nouioui I."/>
            <person name="Morris K."/>
            <person name="Simpson S."/>
            <person name="Abebe-Akele F."/>
            <person name="Thomas K."/>
            <person name="Gtari M."/>
            <person name="Tisa L.S."/>
        </authorList>
    </citation>
    <scope>NUCLEOTIDE SEQUENCE [LARGE SCALE GENOMIC DNA]</scope>
    <source>
        <strain evidence="2">NRRL B-16386</strain>
    </source>
</reference>
<dbReference type="AlphaFoldDB" id="A0A1V2IJV6"/>
<name>A0A1V2IJV6_9ACTN</name>